<reference evidence="6 7" key="1">
    <citation type="journal article" date="2018" name="Syst. Appl. Microbiol.">
        <title>A new symbiotic nanoarchaeote (Candidatus Nanoclepta minutus) and its host (Zestosphaera tikiterensis gen. nov., sp. nov.) from a New Zealand hot spring.</title>
        <authorList>
            <person name="St John E."/>
            <person name="Liu Y."/>
            <person name="Podar M."/>
            <person name="Stott M.B."/>
            <person name="Meneghin J."/>
            <person name="Chen Z."/>
            <person name="Lagutin K."/>
            <person name="Mitchell K."/>
            <person name="Reysenbach A.L."/>
        </authorList>
    </citation>
    <scope>NUCLEOTIDE SEQUENCE [LARGE SCALE GENOMIC DNA]</scope>
    <source>
        <strain evidence="6">NZ3</strain>
    </source>
</reference>
<dbReference type="PIRSF" id="PIRSF001435">
    <property type="entry name" value="Nth"/>
    <property type="match status" value="1"/>
</dbReference>
<dbReference type="GO" id="GO:0006284">
    <property type="term" value="P:base-excision repair"/>
    <property type="evidence" value="ECO:0007669"/>
    <property type="project" value="InterPro"/>
</dbReference>
<dbReference type="Gene3D" id="1.10.340.30">
    <property type="entry name" value="Hypothetical protein, domain 2"/>
    <property type="match status" value="1"/>
</dbReference>
<evidence type="ECO:0000256" key="2">
    <source>
        <dbReference type="ARBA" id="ARBA00022723"/>
    </source>
</evidence>
<dbReference type="Pfam" id="PF00730">
    <property type="entry name" value="HhH-GPD"/>
    <property type="match status" value="1"/>
</dbReference>
<keyword evidence="4" id="KW-0411">Iron-sulfur</keyword>
<evidence type="ECO:0000256" key="1">
    <source>
        <dbReference type="ARBA" id="ARBA00022485"/>
    </source>
</evidence>
<evidence type="ECO:0000256" key="3">
    <source>
        <dbReference type="ARBA" id="ARBA00023004"/>
    </source>
</evidence>
<dbReference type="InterPro" id="IPR023170">
    <property type="entry name" value="HhH_base_excis_C"/>
</dbReference>
<evidence type="ECO:0000259" key="5">
    <source>
        <dbReference type="SMART" id="SM00478"/>
    </source>
</evidence>
<evidence type="ECO:0000313" key="7">
    <source>
        <dbReference type="Proteomes" id="UP000244093"/>
    </source>
</evidence>
<feature type="domain" description="HhH-GPD" evidence="5">
    <location>
        <begin position="67"/>
        <end position="221"/>
    </location>
</feature>
<dbReference type="CDD" id="cd00056">
    <property type="entry name" value="ENDO3c"/>
    <property type="match status" value="1"/>
</dbReference>
<evidence type="ECO:0000256" key="4">
    <source>
        <dbReference type="ARBA" id="ARBA00023014"/>
    </source>
</evidence>
<dbReference type="GO" id="GO:0003824">
    <property type="term" value="F:catalytic activity"/>
    <property type="evidence" value="ECO:0007669"/>
    <property type="project" value="InterPro"/>
</dbReference>
<dbReference type="AlphaFoldDB" id="A0A2R7Y5T9"/>
<comment type="caution">
    <text evidence="6">The sequence shown here is derived from an EMBL/GenBank/DDBJ whole genome shotgun (WGS) entry which is preliminary data.</text>
</comment>
<keyword evidence="3" id="KW-0408">Iron</keyword>
<dbReference type="Proteomes" id="UP000244093">
    <property type="component" value="Unassembled WGS sequence"/>
</dbReference>
<dbReference type="SUPFAM" id="SSF48150">
    <property type="entry name" value="DNA-glycosylase"/>
    <property type="match status" value="1"/>
</dbReference>
<organism evidence="6 7">
    <name type="scientific">Zestosphaera tikiterensis</name>
    <dbReference type="NCBI Taxonomy" id="1973259"/>
    <lineage>
        <taxon>Archaea</taxon>
        <taxon>Thermoproteota</taxon>
        <taxon>Thermoprotei</taxon>
        <taxon>Desulfurococcales</taxon>
        <taxon>Desulfurococcaceae</taxon>
        <taxon>Zestosphaera</taxon>
    </lineage>
</organism>
<accession>A0A2R7Y5T9</accession>
<keyword evidence="2" id="KW-0479">Metal-binding</keyword>
<keyword evidence="1" id="KW-0004">4Fe-4S</keyword>
<dbReference type="Gene3D" id="1.10.1670.10">
    <property type="entry name" value="Helix-hairpin-Helix base-excision DNA repair enzymes (C-terminal)"/>
    <property type="match status" value="1"/>
</dbReference>
<dbReference type="SMART" id="SM00478">
    <property type="entry name" value="ENDO3c"/>
    <property type="match status" value="1"/>
</dbReference>
<protein>
    <recommendedName>
        <fullName evidence="5">HhH-GPD domain-containing protein</fullName>
    </recommendedName>
</protein>
<name>A0A2R7Y5T9_9CREN</name>
<dbReference type="PANTHER" id="PTHR10359:SF19">
    <property type="entry name" value="DNA REPAIR GLYCOSYLASE MJ1434-RELATED"/>
    <property type="match status" value="1"/>
</dbReference>
<dbReference type="PANTHER" id="PTHR10359">
    <property type="entry name" value="A/G-SPECIFIC ADENINE GLYCOSYLASE/ENDONUCLEASE III"/>
    <property type="match status" value="1"/>
</dbReference>
<dbReference type="GO" id="GO:0051539">
    <property type="term" value="F:4 iron, 4 sulfur cluster binding"/>
    <property type="evidence" value="ECO:0007669"/>
    <property type="project" value="UniProtKB-KW"/>
</dbReference>
<dbReference type="InterPro" id="IPR003265">
    <property type="entry name" value="HhH-GPD_domain"/>
</dbReference>
<proteinExistence type="predicted"/>
<gene>
    <name evidence="6" type="ORF">B7O98_05245</name>
</gene>
<sequence>MSPTLNLRRLRYVEVLTTSKLLDSVLEVFKERADDLTSSGWCVSDAQSLKWWGCLGSVDEIFITAVLVQLSRWEAVVKALENLKVRGLLSLDAINEADEGVLRDAIKPVGLRGVKTRRLKELAIKVKEVGGLDKLSLLKDDELRDFLLSIDGIGEETADALLLFAFNRATIPISRYVVRVLSRVGVIEGFVSYEKLRKELINTLNGDLYKLKLLYSGLTHVGKTTCLPKQPDCMRCVLSRICRSSTVKN</sequence>
<dbReference type="GO" id="GO:0046872">
    <property type="term" value="F:metal ion binding"/>
    <property type="evidence" value="ECO:0007669"/>
    <property type="project" value="UniProtKB-KW"/>
</dbReference>
<evidence type="ECO:0000313" key="6">
    <source>
        <dbReference type="EMBL" id="PUA32843.1"/>
    </source>
</evidence>
<dbReference type="InterPro" id="IPR011257">
    <property type="entry name" value="DNA_glycosylase"/>
</dbReference>
<dbReference type="EMBL" id="NBVN01000003">
    <property type="protein sequence ID" value="PUA32843.1"/>
    <property type="molecule type" value="Genomic_DNA"/>
</dbReference>